<evidence type="ECO:0008006" key="5">
    <source>
        <dbReference type="Google" id="ProtNLM"/>
    </source>
</evidence>
<accession>A0ABY0SKG5</accession>
<evidence type="ECO:0000256" key="2">
    <source>
        <dbReference type="ARBA" id="ARBA00023172"/>
    </source>
</evidence>
<proteinExistence type="predicted"/>
<dbReference type="InterPro" id="IPR011010">
    <property type="entry name" value="DNA_brk_join_enz"/>
</dbReference>
<dbReference type="Gene3D" id="1.10.443.10">
    <property type="entry name" value="Intergrase catalytic core"/>
    <property type="match status" value="1"/>
</dbReference>
<keyword evidence="4" id="KW-1185">Reference proteome</keyword>
<keyword evidence="1" id="KW-0238">DNA-binding</keyword>
<dbReference type="InterPro" id="IPR013762">
    <property type="entry name" value="Integrase-like_cat_sf"/>
</dbReference>
<sequence>MDALMSNPATRSFTQAGREQSQLKFGRMKYAPQSLLKYHQHLLHFLAWCEYRGKEDGNFERFSWKHLTAYRKVGLNSAGSLEEYERDQTDKRRPDLRSASPSQVLTRIGIANSFLLFCTATGYRKKAFSPYLATVNKSYLDRHELRHKHWEIPEVEDLANWVRNQNSVRNRVAAGLMAFGGLRVQDMLQMQCGDIPKLLDAKPIGTWRVGIPVFGKGRKWRTTSIPNWVYTDLLEFVGPERRKLREYWALRGKTLPMGKDAPGECHELCVSGLAHAGFRYSHALKRSSNIMAK</sequence>
<dbReference type="InterPro" id="IPR010998">
    <property type="entry name" value="Integrase_recombinase_N"/>
</dbReference>
<evidence type="ECO:0000313" key="4">
    <source>
        <dbReference type="Proteomes" id="UP000198646"/>
    </source>
</evidence>
<dbReference type="Proteomes" id="UP000198646">
    <property type="component" value="Unassembled WGS sequence"/>
</dbReference>
<protein>
    <recommendedName>
        <fullName evidence="5">Tyr recombinase domain-containing protein</fullName>
    </recommendedName>
</protein>
<gene>
    <name evidence="3" type="ORF">SAMN04488512_1142</name>
</gene>
<evidence type="ECO:0000313" key="3">
    <source>
        <dbReference type="EMBL" id="SDP34755.1"/>
    </source>
</evidence>
<dbReference type="Gene3D" id="1.10.150.130">
    <property type="match status" value="1"/>
</dbReference>
<comment type="caution">
    <text evidence="3">The sequence shown here is derived from an EMBL/GenBank/DDBJ whole genome shotgun (WGS) entry which is preliminary data.</text>
</comment>
<keyword evidence="2" id="KW-0233">DNA recombination</keyword>
<organism evidence="3 4">
    <name type="scientific">Sulfitobacter litoralis</name>
    <dbReference type="NCBI Taxonomy" id="335975"/>
    <lineage>
        <taxon>Bacteria</taxon>
        <taxon>Pseudomonadati</taxon>
        <taxon>Pseudomonadota</taxon>
        <taxon>Alphaproteobacteria</taxon>
        <taxon>Rhodobacterales</taxon>
        <taxon>Roseobacteraceae</taxon>
        <taxon>Sulfitobacter</taxon>
    </lineage>
</organism>
<dbReference type="SUPFAM" id="SSF56349">
    <property type="entry name" value="DNA breaking-rejoining enzymes"/>
    <property type="match status" value="1"/>
</dbReference>
<reference evidence="3 4" key="1">
    <citation type="submission" date="2016-10" db="EMBL/GenBank/DDBJ databases">
        <authorList>
            <person name="Varghese N."/>
            <person name="Submissions S."/>
        </authorList>
    </citation>
    <scope>NUCLEOTIDE SEQUENCE [LARGE SCALE GENOMIC DNA]</scope>
    <source>
        <strain evidence="3 4">DSM 17584</strain>
    </source>
</reference>
<dbReference type="EMBL" id="FNJD01000014">
    <property type="protein sequence ID" value="SDP34755.1"/>
    <property type="molecule type" value="Genomic_DNA"/>
</dbReference>
<evidence type="ECO:0000256" key="1">
    <source>
        <dbReference type="ARBA" id="ARBA00023125"/>
    </source>
</evidence>
<name>A0ABY0SKG5_9RHOB</name>